<name>A0A835U048_9PASS</name>
<evidence type="ECO:0000256" key="11">
    <source>
        <dbReference type="RuleBase" id="RU003691"/>
    </source>
</evidence>
<reference evidence="15" key="3">
    <citation type="submission" date="2022-01" db="EMBL/GenBank/DDBJ databases">
        <authorList>
            <person name="Rubenstein D.R."/>
        </authorList>
    </citation>
    <scope>NUCLEOTIDE SEQUENCE</scope>
    <source>
        <strain evidence="15">SS15</strain>
        <tissue evidence="15">Liver</tissue>
    </source>
</reference>
<dbReference type="SUPFAM" id="SSF55424">
    <property type="entry name" value="FAD/NAD-linked reductases, dimerisation (C-terminal) domain"/>
    <property type="match status" value="1"/>
</dbReference>
<evidence type="ECO:0000313" key="15">
    <source>
        <dbReference type="EMBL" id="KAI1233014.1"/>
    </source>
</evidence>
<keyword evidence="3 11" id="KW-0285">Flavoprotein</keyword>
<evidence type="ECO:0000256" key="2">
    <source>
        <dbReference type="ARBA" id="ARBA00007532"/>
    </source>
</evidence>
<keyword evidence="4 11" id="KW-0274">FAD</keyword>
<evidence type="ECO:0000313" key="16">
    <source>
        <dbReference type="Proteomes" id="UP000618051"/>
    </source>
</evidence>
<dbReference type="InterPro" id="IPR046952">
    <property type="entry name" value="GSHR/TRXR-like"/>
</dbReference>
<evidence type="ECO:0000256" key="9">
    <source>
        <dbReference type="ARBA" id="ARBA00049142"/>
    </source>
</evidence>
<comment type="catalytic activity">
    <reaction evidence="9">
        <text>2 glutathione + NADP(+) = glutathione disulfide + NADPH + H(+)</text>
        <dbReference type="Rhea" id="RHEA:11740"/>
        <dbReference type="ChEBI" id="CHEBI:15378"/>
        <dbReference type="ChEBI" id="CHEBI:57783"/>
        <dbReference type="ChEBI" id="CHEBI:57925"/>
        <dbReference type="ChEBI" id="CHEBI:58297"/>
        <dbReference type="ChEBI" id="CHEBI:58349"/>
        <dbReference type="EC" id="1.8.1.7"/>
    </reaction>
</comment>
<protein>
    <recommendedName>
        <fullName evidence="17">Thioredoxin reductase 2, mitochondrial</fullName>
    </recommendedName>
</protein>
<keyword evidence="5" id="KW-0521">NADP</keyword>
<dbReference type="InterPro" id="IPR004099">
    <property type="entry name" value="Pyr_nucl-diS_OxRdtase_dimer"/>
</dbReference>
<evidence type="ECO:0000313" key="14">
    <source>
        <dbReference type="EMBL" id="KAG0132369.1"/>
    </source>
</evidence>
<dbReference type="InterPro" id="IPR023753">
    <property type="entry name" value="FAD/NAD-binding_dom"/>
</dbReference>
<comment type="caution">
    <text evidence="14">The sequence shown here is derived from an EMBL/GenBank/DDBJ whole genome shotgun (WGS) entry which is preliminary data.</text>
</comment>
<reference evidence="15 16" key="2">
    <citation type="journal article" date="2021" name="J. Hered.">
        <title>Feather Gene Expression Elucidates the Developmental Basis of Plumage Iridescence in African Starlings.</title>
        <authorList>
            <person name="Rubenstein D.R."/>
            <person name="Corvelo A."/>
            <person name="MacManes M.D."/>
            <person name="Maia R."/>
            <person name="Narzisi G."/>
            <person name="Rousaki A."/>
            <person name="Vandenabeele P."/>
            <person name="Shawkey M.D."/>
            <person name="Solomon J."/>
        </authorList>
    </citation>
    <scope>NUCLEOTIDE SEQUENCE [LARGE SCALE GENOMIC DNA]</scope>
    <source>
        <strain evidence="15">SS15</strain>
    </source>
</reference>
<dbReference type="PROSITE" id="PS00076">
    <property type="entry name" value="PYRIDINE_REDOX_1"/>
    <property type="match status" value="1"/>
</dbReference>
<dbReference type="Pfam" id="PF07992">
    <property type="entry name" value="Pyr_redox_2"/>
    <property type="match status" value="2"/>
</dbReference>
<evidence type="ECO:0000256" key="4">
    <source>
        <dbReference type="ARBA" id="ARBA00022827"/>
    </source>
</evidence>
<evidence type="ECO:0000256" key="1">
    <source>
        <dbReference type="ARBA" id="ARBA00001974"/>
    </source>
</evidence>
<keyword evidence="6 11" id="KW-0560">Oxidoreductase</keyword>
<organism evidence="14">
    <name type="scientific">Lamprotornis superbus</name>
    <dbReference type="NCBI Taxonomy" id="245042"/>
    <lineage>
        <taxon>Eukaryota</taxon>
        <taxon>Metazoa</taxon>
        <taxon>Chordata</taxon>
        <taxon>Craniata</taxon>
        <taxon>Vertebrata</taxon>
        <taxon>Euteleostomi</taxon>
        <taxon>Archelosauria</taxon>
        <taxon>Archosauria</taxon>
        <taxon>Dinosauria</taxon>
        <taxon>Saurischia</taxon>
        <taxon>Theropoda</taxon>
        <taxon>Coelurosauria</taxon>
        <taxon>Aves</taxon>
        <taxon>Neognathae</taxon>
        <taxon>Neoaves</taxon>
        <taxon>Telluraves</taxon>
        <taxon>Australaves</taxon>
        <taxon>Passeriformes</taxon>
        <taxon>Sturnidae</taxon>
        <taxon>Lamprotornis</taxon>
    </lineage>
</organism>
<accession>A0A835U048</accession>
<dbReference type="InterPro" id="IPR016156">
    <property type="entry name" value="FAD/NAD-linked_Rdtase_dimer_sf"/>
</dbReference>
<dbReference type="Gene3D" id="3.50.50.60">
    <property type="entry name" value="FAD/NAD(P)-binding domain"/>
    <property type="match status" value="3"/>
</dbReference>
<dbReference type="PANTHER" id="PTHR42737">
    <property type="entry name" value="GLUTATHIONE REDUCTASE"/>
    <property type="match status" value="1"/>
</dbReference>
<evidence type="ECO:0008006" key="17">
    <source>
        <dbReference type="Google" id="ProtNLM"/>
    </source>
</evidence>
<dbReference type="PRINTS" id="PR00368">
    <property type="entry name" value="FADPNR"/>
</dbReference>
<dbReference type="GO" id="GO:0045454">
    <property type="term" value="P:cell redox homeostasis"/>
    <property type="evidence" value="ECO:0007669"/>
    <property type="project" value="InterPro"/>
</dbReference>
<evidence type="ECO:0000256" key="10">
    <source>
        <dbReference type="ARBA" id="ARBA00056905"/>
    </source>
</evidence>
<dbReference type="InterPro" id="IPR012999">
    <property type="entry name" value="Pyr_OxRdtase_I_AS"/>
</dbReference>
<dbReference type="PRINTS" id="PR00411">
    <property type="entry name" value="PNDRDTASEI"/>
</dbReference>
<feature type="domain" description="FAD/NAD(P)-binding" evidence="13">
    <location>
        <begin position="29"/>
        <end position="197"/>
    </location>
</feature>
<dbReference type="SUPFAM" id="SSF51735">
    <property type="entry name" value="NAD(P)-binding Rossmann-fold domains"/>
    <property type="match status" value="1"/>
</dbReference>
<feature type="domain" description="FAD/NAD(P)-binding" evidence="13">
    <location>
        <begin position="227"/>
        <end position="343"/>
    </location>
</feature>
<dbReference type="GO" id="GO:0004362">
    <property type="term" value="F:glutathione-disulfide reductase (NADPH) activity"/>
    <property type="evidence" value="ECO:0007669"/>
    <property type="project" value="UniProtKB-EC"/>
</dbReference>
<dbReference type="FunFam" id="3.30.390.30:FF:000004">
    <property type="entry name" value="Thioredoxin reductase 1, cytoplasmic"/>
    <property type="match status" value="1"/>
</dbReference>
<evidence type="ECO:0000256" key="5">
    <source>
        <dbReference type="ARBA" id="ARBA00022857"/>
    </source>
</evidence>
<dbReference type="EMBL" id="JADDUC010000008">
    <property type="protein sequence ID" value="KAG0132369.1"/>
    <property type="molecule type" value="Genomic_DNA"/>
</dbReference>
<evidence type="ECO:0000256" key="7">
    <source>
        <dbReference type="ARBA" id="ARBA00023157"/>
    </source>
</evidence>
<evidence type="ECO:0000259" key="12">
    <source>
        <dbReference type="Pfam" id="PF02852"/>
    </source>
</evidence>
<dbReference type="GO" id="GO:0005739">
    <property type="term" value="C:mitochondrion"/>
    <property type="evidence" value="ECO:0007669"/>
    <property type="project" value="TreeGrafter"/>
</dbReference>
<sequence>MAALWRRARPPAASGLCRTLRALSGKNEYDLLVIGGGSGGLACAKEAAQFGRKVAVLDYVEPSLQGTTWGLGGTCVNVGCIPKKLMHQAALLGSALKDAQHYGWNISQPVHHTWSVMAKGVQNYVKSLNWGHRVQLQEKKVKYFNIKGSFSDPHTVRGLTKAGKETVVTADKIVIATGGRPKYPMHVAGALEYGITSDDLFWLKESPGKTHWIGHYSHDEKCPTSWQMASLVTEHMESYGTKFLKRCFPTKVEKLKSNRLQVTWKNADLNTEETDSFNTVMWAVGRAPDTKTLNLETIGVKTNSETGKIIVDASEATSVPHIYAIGDITEGRPELTPTAIAAGKLLAQRLFGQSSELMDYDNVPTTVFTPLEYGCVGLSEEAAVQRHGSDNIEVYHAYYKPLEFTVAERDATQCYMKMVCLREREQRILGLHFIGPNAGEVIQGFALGIKCGATYPQMMKTVGIHPTCAEEVTKLHITKRSGLDATGTTLSSDPEEKWSCPEQRYKIIICNFFFLCVCVCVLARKGEMLAHMWQERNKSESAYLHIQKFLFKKGFMSMMQPKSLLDFPQLFTKKEFRLTRSNRSVCSLLREVFYFNAQSFPDVLPAERLGLYAFILVPNLDFTGKRGNSRADLFSFSFFFFFPGQHATDILNMGIKLVIPCFSIKPKTKIPLLKSFTGRLLFPRLCKELARSRGNAVIFNFTRRQVVQTQLKTSGNASVFLREMESSNVLLAIGSWIIGKMFVAKNNKIRINVSDKGVPQTLPVHISLAEEKKKLILESFEL</sequence>
<feature type="domain" description="Pyridine nucleotide-disulphide oxidoreductase dimerisation" evidence="12">
    <location>
        <begin position="363"/>
        <end position="474"/>
    </location>
</feature>
<proteinExistence type="inferred from homology"/>
<dbReference type="EMBL" id="JADDUC020000020">
    <property type="protein sequence ID" value="KAI1233014.1"/>
    <property type="molecule type" value="Genomic_DNA"/>
</dbReference>
<dbReference type="Gene3D" id="3.30.390.30">
    <property type="match status" value="1"/>
</dbReference>
<dbReference type="InterPro" id="IPR036188">
    <property type="entry name" value="FAD/NAD-bd_sf"/>
</dbReference>
<dbReference type="OrthoDB" id="5956163at2759"/>
<dbReference type="AlphaFoldDB" id="A0A835U048"/>
<comment type="function">
    <text evidence="10">Catalyzes the reduction of glutathione disulfide (GSSG) to reduced glutathione (GSH). Constitutes the major mechanism to maintain a high GSH:GSSG ratio in the cytosol.</text>
</comment>
<dbReference type="PANTHER" id="PTHR42737:SF7">
    <property type="entry name" value="THIOREDOXIN-DISULFIDE REDUCTASE"/>
    <property type="match status" value="1"/>
</dbReference>
<keyword evidence="16" id="KW-1185">Reference proteome</keyword>
<comment type="cofactor">
    <cofactor evidence="1">
        <name>FAD</name>
        <dbReference type="ChEBI" id="CHEBI:57692"/>
    </cofactor>
</comment>
<reference evidence="14" key="1">
    <citation type="submission" date="2020-10" db="EMBL/GenBank/DDBJ databases">
        <title>Feather gene expression reveals the developmental basis of iridescence in African starlings.</title>
        <authorList>
            <person name="Rubenstein D.R."/>
        </authorList>
    </citation>
    <scope>NUCLEOTIDE SEQUENCE</scope>
    <source>
        <strain evidence="14">SS15</strain>
        <tissue evidence="14">Liver</tissue>
    </source>
</reference>
<dbReference type="SUPFAM" id="SSF51905">
    <property type="entry name" value="FAD/NAD(P)-binding domain"/>
    <property type="match status" value="1"/>
</dbReference>
<dbReference type="GO" id="GO:0034599">
    <property type="term" value="P:cellular response to oxidative stress"/>
    <property type="evidence" value="ECO:0007669"/>
    <property type="project" value="TreeGrafter"/>
</dbReference>
<gene>
    <name evidence="15" type="ORF">IHE44_0006204</name>
    <name evidence="14" type="ORF">IHE44_013248</name>
</gene>
<dbReference type="FunFam" id="3.50.50.60:FF:000200">
    <property type="entry name" value="Thioredoxin reductase 2, mitochondrial"/>
    <property type="match status" value="1"/>
</dbReference>
<dbReference type="InterPro" id="IPR036291">
    <property type="entry name" value="NAD(P)-bd_dom_sf"/>
</dbReference>
<evidence type="ECO:0000259" key="13">
    <source>
        <dbReference type="Pfam" id="PF07992"/>
    </source>
</evidence>
<evidence type="ECO:0000256" key="3">
    <source>
        <dbReference type="ARBA" id="ARBA00022630"/>
    </source>
</evidence>
<keyword evidence="8 11" id="KW-0676">Redox-active center</keyword>
<dbReference type="Pfam" id="PF02852">
    <property type="entry name" value="Pyr_redox_dim"/>
    <property type="match status" value="1"/>
</dbReference>
<comment type="similarity">
    <text evidence="2 11">Belongs to the class-I pyridine nucleotide-disulfide oxidoreductase family.</text>
</comment>
<evidence type="ECO:0000256" key="6">
    <source>
        <dbReference type="ARBA" id="ARBA00023002"/>
    </source>
</evidence>
<dbReference type="GO" id="GO:0050660">
    <property type="term" value="F:flavin adenine dinucleotide binding"/>
    <property type="evidence" value="ECO:0007669"/>
    <property type="project" value="InterPro"/>
</dbReference>
<dbReference type="FunFam" id="3.50.50.60:FF:000671">
    <property type="entry name" value="Thioredoxin reductase 2, tandem duplicate 1"/>
    <property type="match status" value="1"/>
</dbReference>
<keyword evidence="7" id="KW-1015">Disulfide bond</keyword>
<evidence type="ECO:0000256" key="8">
    <source>
        <dbReference type="ARBA" id="ARBA00023284"/>
    </source>
</evidence>
<dbReference type="GO" id="GO:0005829">
    <property type="term" value="C:cytosol"/>
    <property type="evidence" value="ECO:0007669"/>
    <property type="project" value="TreeGrafter"/>
</dbReference>
<dbReference type="Proteomes" id="UP000618051">
    <property type="component" value="Unassembled WGS sequence"/>
</dbReference>
<dbReference type="GO" id="GO:0006749">
    <property type="term" value="P:glutathione metabolic process"/>
    <property type="evidence" value="ECO:0007669"/>
    <property type="project" value="TreeGrafter"/>
</dbReference>